<dbReference type="PhylomeDB" id="Q1AXU1"/>
<dbReference type="Proteomes" id="UP000006637">
    <property type="component" value="Chromosome"/>
</dbReference>
<dbReference type="Gene3D" id="1.10.3720.10">
    <property type="entry name" value="MetI-like"/>
    <property type="match status" value="1"/>
</dbReference>
<dbReference type="HOGENOM" id="CLU_033621_1_3_11"/>
<dbReference type="GO" id="GO:0005886">
    <property type="term" value="C:plasma membrane"/>
    <property type="evidence" value="ECO:0007669"/>
    <property type="project" value="UniProtKB-SubCell"/>
</dbReference>
<comment type="function">
    <text evidence="10">Part of the binding-protein-dependent transport system for phosphate; probably responsible for the translocation of the substrate across the membrane.</text>
</comment>
<evidence type="ECO:0000256" key="7">
    <source>
        <dbReference type="ARBA" id="ARBA00022989"/>
    </source>
</evidence>
<evidence type="ECO:0000256" key="10">
    <source>
        <dbReference type="RuleBase" id="RU363054"/>
    </source>
</evidence>
<evidence type="ECO:0000313" key="13">
    <source>
        <dbReference type="Proteomes" id="UP000006637"/>
    </source>
</evidence>
<feature type="transmembrane region" description="Helical" evidence="9">
    <location>
        <begin position="15"/>
        <end position="41"/>
    </location>
</feature>
<keyword evidence="6 9" id="KW-0812">Transmembrane</keyword>
<protein>
    <recommendedName>
        <fullName evidence="10">Phosphate transport system permease protein</fullName>
    </recommendedName>
</protein>
<evidence type="ECO:0000256" key="3">
    <source>
        <dbReference type="ARBA" id="ARBA00022448"/>
    </source>
</evidence>
<feature type="domain" description="ABC transmembrane type-1" evidence="11">
    <location>
        <begin position="73"/>
        <end position="298"/>
    </location>
</feature>
<evidence type="ECO:0000256" key="1">
    <source>
        <dbReference type="ARBA" id="ARBA00004651"/>
    </source>
</evidence>
<feature type="transmembrane region" description="Helical" evidence="9">
    <location>
        <begin position="151"/>
        <end position="177"/>
    </location>
</feature>
<comment type="caution">
    <text evidence="10">Lacks conserved residue(s) required for the propagation of feature annotation.</text>
</comment>
<dbReference type="EMBL" id="CP000386">
    <property type="protein sequence ID" value="ABG03787.1"/>
    <property type="molecule type" value="Genomic_DNA"/>
</dbReference>
<organism evidence="12 13">
    <name type="scientific">Rubrobacter xylanophilus (strain DSM 9941 / JCM 11954 / NBRC 16129 / PRD-1)</name>
    <dbReference type="NCBI Taxonomy" id="266117"/>
    <lineage>
        <taxon>Bacteria</taxon>
        <taxon>Bacillati</taxon>
        <taxon>Actinomycetota</taxon>
        <taxon>Rubrobacteria</taxon>
        <taxon>Rubrobacterales</taxon>
        <taxon>Rubrobacteraceae</taxon>
        <taxon>Rubrobacter</taxon>
    </lineage>
</organism>
<keyword evidence="13" id="KW-1185">Reference proteome</keyword>
<evidence type="ECO:0000256" key="9">
    <source>
        <dbReference type="RuleBase" id="RU363032"/>
    </source>
</evidence>
<dbReference type="KEGG" id="rxy:Rxyl_0819"/>
<accession>Q1AXU1</accession>
<reference evidence="12 13" key="1">
    <citation type="submission" date="2006-06" db="EMBL/GenBank/DDBJ databases">
        <title>Complete sequence of Rubrobacter xylanophilus DSM 9941.</title>
        <authorList>
            <consortium name="US DOE Joint Genome Institute"/>
            <person name="Copeland A."/>
            <person name="Lucas S."/>
            <person name="Lapidus A."/>
            <person name="Barry K."/>
            <person name="Detter J.C."/>
            <person name="Glavina del Rio T."/>
            <person name="Hammon N."/>
            <person name="Israni S."/>
            <person name="Dalin E."/>
            <person name="Tice H."/>
            <person name="Pitluck S."/>
            <person name="Munk A.C."/>
            <person name="Brettin T."/>
            <person name="Bruce D."/>
            <person name="Han C."/>
            <person name="Tapia R."/>
            <person name="Gilna P."/>
            <person name="Schmutz J."/>
            <person name="Larimer F."/>
            <person name="Land M."/>
            <person name="Hauser L."/>
            <person name="Kyrpides N."/>
            <person name="Lykidis A."/>
            <person name="da Costa M.S."/>
            <person name="Rainey F.A."/>
            <person name="Empadinhas N."/>
            <person name="Jolivet E."/>
            <person name="Battista J.R."/>
            <person name="Richardson P."/>
        </authorList>
    </citation>
    <scope>NUCLEOTIDE SEQUENCE [LARGE SCALE GENOMIC DNA]</scope>
    <source>
        <strain evidence="13">DSM 9941 / NBRC 16129 / PRD-1</strain>
    </source>
</reference>
<dbReference type="PANTHER" id="PTHR30425">
    <property type="entry name" value="PHOSPHATE TRANSPORT SYSTEM PERMEASE PROTEIN PST"/>
    <property type="match status" value="1"/>
</dbReference>
<dbReference type="InterPro" id="IPR035906">
    <property type="entry name" value="MetI-like_sf"/>
</dbReference>
<feature type="transmembrane region" description="Helical" evidence="9">
    <location>
        <begin position="109"/>
        <end position="131"/>
    </location>
</feature>
<dbReference type="GO" id="GO:0005315">
    <property type="term" value="F:phosphate transmembrane transporter activity"/>
    <property type="evidence" value="ECO:0007669"/>
    <property type="project" value="InterPro"/>
</dbReference>
<comment type="subcellular location">
    <subcellularLocation>
        <location evidence="1 9">Cell membrane</location>
        <topology evidence="1 9">Multi-pass membrane protein</topology>
    </subcellularLocation>
</comment>
<evidence type="ECO:0000256" key="2">
    <source>
        <dbReference type="ARBA" id="ARBA00007069"/>
    </source>
</evidence>
<name>Q1AXU1_RUBXD</name>
<dbReference type="InterPro" id="IPR011864">
    <property type="entry name" value="Phosphate_PstC"/>
</dbReference>
<proteinExistence type="inferred from homology"/>
<evidence type="ECO:0000256" key="8">
    <source>
        <dbReference type="ARBA" id="ARBA00023136"/>
    </source>
</evidence>
<dbReference type="GO" id="GO:0006817">
    <property type="term" value="P:phosphate ion transport"/>
    <property type="evidence" value="ECO:0007669"/>
    <property type="project" value="UniProtKB-KW"/>
</dbReference>
<evidence type="ECO:0000313" key="12">
    <source>
        <dbReference type="EMBL" id="ABG03787.1"/>
    </source>
</evidence>
<dbReference type="SUPFAM" id="SSF161098">
    <property type="entry name" value="MetI-like"/>
    <property type="match status" value="1"/>
</dbReference>
<dbReference type="PROSITE" id="PS50928">
    <property type="entry name" value="ABC_TM1"/>
    <property type="match status" value="1"/>
</dbReference>
<dbReference type="STRING" id="266117.Rxyl_0819"/>
<evidence type="ECO:0000256" key="6">
    <source>
        <dbReference type="ARBA" id="ARBA00022692"/>
    </source>
</evidence>
<evidence type="ECO:0000259" key="11">
    <source>
        <dbReference type="PROSITE" id="PS50928"/>
    </source>
</evidence>
<dbReference type="InterPro" id="IPR000515">
    <property type="entry name" value="MetI-like"/>
</dbReference>
<dbReference type="NCBIfam" id="TIGR02138">
    <property type="entry name" value="phosphate_pstC"/>
    <property type="match status" value="1"/>
</dbReference>
<dbReference type="AlphaFoldDB" id="Q1AXU1"/>
<gene>
    <name evidence="12" type="ordered locus">Rxyl_0819</name>
</gene>
<keyword evidence="8 9" id="KW-0472">Membrane</keyword>
<keyword evidence="3 9" id="KW-0813">Transport</keyword>
<dbReference type="Pfam" id="PF00528">
    <property type="entry name" value="BPD_transp_1"/>
    <property type="match status" value="1"/>
</dbReference>
<keyword evidence="5 10" id="KW-0592">Phosphate transport</keyword>
<feature type="transmembrane region" description="Helical" evidence="9">
    <location>
        <begin position="275"/>
        <end position="298"/>
    </location>
</feature>
<feature type="transmembrane region" description="Helical" evidence="9">
    <location>
        <begin position="71"/>
        <end position="97"/>
    </location>
</feature>
<dbReference type="PANTHER" id="PTHR30425:SF1">
    <property type="entry name" value="PHOSPHATE TRANSPORT SYSTEM PERMEASE PROTEIN PSTC"/>
    <property type="match status" value="1"/>
</dbReference>
<dbReference type="eggNOG" id="COG0573">
    <property type="taxonomic scope" value="Bacteria"/>
</dbReference>
<dbReference type="RefSeq" id="WP_011563805.1">
    <property type="nucleotide sequence ID" value="NC_008148.1"/>
</dbReference>
<dbReference type="InterPro" id="IPR051124">
    <property type="entry name" value="Phosphate_Transport_Permease"/>
</dbReference>
<dbReference type="CDD" id="cd06261">
    <property type="entry name" value="TM_PBP2"/>
    <property type="match status" value="1"/>
</dbReference>
<comment type="similarity">
    <text evidence="2 10">Belongs to the binding-protein-dependent transport system permease family. CysTW subfamily.</text>
</comment>
<keyword evidence="7 9" id="KW-1133">Transmembrane helix</keyword>
<sequence>MNPLKRLRRGNPGDALFGVVAVLFGLSILAIMAGIIFQLWIQSSAARQEFGWGFLWSTEYNPQTDEYGALVFVYGTLVTAAIAILLAGPIGVGIAAYLVEIAPPALNRFVGFMVELLAAIPSIVYGIWGFFVLAPFLREYVVPVIQASPLGWLPIFGGTFFGPTVFTASIVLAVMILPTVAAVSRDVIGAVPRDQREGMLALGATRWEMFRWAVLPYARNGVLGAIILGLGRAAGETMAVTFIIGNKPQIFTSLFDQGATIASQIAAQFPEAGGILLSVLIELGLVLFVITIIINAGARLLVYLLSGAPKGGVRV</sequence>
<evidence type="ECO:0000256" key="5">
    <source>
        <dbReference type="ARBA" id="ARBA00022592"/>
    </source>
</evidence>
<evidence type="ECO:0000256" key="4">
    <source>
        <dbReference type="ARBA" id="ARBA00022475"/>
    </source>
</evidence>
<keyword evidence="4 10" id="KW-1003">Cell membrane</keyword>